<name>A0ABX2VAX7_9BACL</name>
<dbReference type="InterPro" id="IPR050469">
    <property type="entry name" value="Diguanylate_Cyclase"/>
</dbReference>
<dbReference type="Proteomes" id="UP000078447">
    <property type="component" value="Unassembled WGS sequence"/>
</dbReference>
<proteinExistence type="predicted"/>
<sequence>MLWAGITIGIGITLLCRWLFKKVKPVSPVQSTISTFGNHSKDIMYIFEVKPVYRFRYISPSLDDHIGAGTVKASYADPSECFDRIHPEDVEILMSKLSGNCNYEEPFTQRWRTNDGTYTWFEEYTTPIYEQGELVAVQGVIRNMDAAKTKQRELEQLYRQDPLTGLLNRHTFDGLLKEMMQASPVRLGVIALDLNDLKQINDRFGHVAGDALLQQTALCLSRCAFEAYRLGGDEFVIICRDHAEQDCLLLVEQLRSEFIKHELSVAIGFAYNPATTDLADVLRKADQAMYRDKQTTKLLV</sequence>
<dbReference type="Pfam" id="PF00990">
    <property type="entry name" value="GGDEF"/>
    <property type="match status" value="1"/>
</dbReference>
<reference evidence="2 3" key="1">
    <citation type="submission" date="2016-03" db="EMBL/GenBank/DDBJ databases">
        <authorList>
            <person name="Cho S.-Y."/>
            <person name="Lim S."/>
            <person name="Kim H."/>
            <person name="Soh E.H."/>
            <person name="Moon J.S."/>
        </authorList>
    </citation>
    <scope>NUCLEOTIDE SEQUENCE [LARGE SCALE GENOMIC DNA]</scope>
    <source>
        <strain evidence="2 3">KCTC 3810</strain>
    </source>
</reference>
<dbReference type="InterPro" id="IPR043128">
    <property type="entry name" value="Rev_trsase/Diguanyl_cyclase"/>
</dbReference>
<dbReference type="PANTHER" id="PTHR45138:SF9">
    <property type="entry name" value="DIGUANYLATE CYCLASE DGCM-RELATED"/>
    <property type="match status" value="1"/>
</dbReference>
<dbReference type="Gene3D" id="3.30.70.270">
    <property type="match status" value="1"/>
</dbReference>
<dbReference type="SUPFAM" id="SSF55073">
    <property type="entry name" value="Nucleotide cyclase"/>
    <property type="match status" value="1"/>
</dbReference>
<dbReference type="PROSITE" id="PS50887">
    <property type="entry name" value="GGDEF"/>
    <property type="match status" value="1"/>
</dbReference>
<dbReference type="Gene3D" id="3.30.450.20">
    <property type="entry name" value="PAS domain"/>
    <property type="match status" value="1"/>
</dbReference>
<accession>A0ABX2VAX7</accession>
<organism evidence="2 3">
    <name type="scientific">Exiguobacterium undae</name>
    <dbReference type="NCBI Taxonomy" id="169177"/>
    <lineage>
        <taxon>Bacteria</taxon>
        <taxon>Bacillati</taxon>
        <taxon>Bacillota</taxon>
        <taxon>Bacilli</taxon>
        <taxon>Bacillales</taxon>
        <taxon>Bacillales Family XII. Incertae Sedis</taxon>
        <taxon>Exiguobacterium</taxon>
    </lineage>
</organism>
<dbReference type="InterPro" id="IPR013655">
    <property type="entry name" value="PAS_fold_3"/>
</dbReference>
<dbReference type="InterPro" id="IPR029787">
    <property type="entry name" value="Nucleotide_cyclase"/>
</dbReference>
<dbReference type="NCBIfam" id="TIGR00254">
    <property type="entry name" value="GGDEF"/>
    <property type="match status" value="1"/>
</dbReference>
<comment type="caution">
    <text evidence="2">The sequence shown here is derived from an EMBL/GenBank/DDBJ whole genome shotgun (WGS) entry which is preliminary data.</text>
</comment>
<dbReference type="InterPro" id="IPR035965">
    <property type="entry name" value="PAS-like_dom_sf"/>
</dbReference>
<dbReference type="InterPro" id="IPR000160">
    <property type="entry name" value="GGDEF_dom"/>
</dbReference>
<dbReference type="PANTHER" id="PTHR45138">
    <property type="entry name" value="REGULATORY COMPONENTS OF SENSORY TRANSDUCTION SYSTEM"/>
    <property type="match status" value="1"/>
</dbReference>
<dbReference type="SMART" id="SM00267">
    <property type="entry name" value="GGDEF"/>
    <property type="match status" value="1"/>
</dbReference>
<feature type="domain" description="GGDEF" evidence="1">
    <location>
        <begin position="185"/>
        <end position="300"/>
    </location>
</feature>
<evidence type="ECO:0000259" key="1">
    <source>
        <dbReference type="PROSITE" id="PS50887"/>
    </source>
</evidence>
<evidence type="ECO:0000313" key="2">
    <source>
        <dbReference type="EMBL" id="OAN15378.1"/>
    </source>
</evidence>
<protein>
    <recommendedName>
        <fullName evidence="1">GGDEF domain-containing protein</fullName>
    </recommendedName>
</protein>
<keyword evidence="3" id="KW-1185">Reference proteome</keyword>
<dbReference type="Pfam" id="PF08447">
    <property type="entry name" value="PAS_3"/>
    <property type="match status" value="1"/>
</dbReference>
<dbReference type="EMBL" id="LVVL01000001">
    <property type="protein sequence ID" value="OAN15378.1"/>
    <property type="molecule type" value="Genomic_DNA"/>
</dbReference>
<dbReference type="SUPFAM" id="SSF55785">
    <property type="entry name" value="PYP-like sensor domain (PAS domain)"/>
    <property type="match status" value="1"/>
</dbReference>
<evidence type="ECO:0000313" key="3">
    <source>
        <dbReference type="Proteomes" id="UP000078447"/>
    </source>
</evidence>
<dbReference type="CDD" id="cd01949">
    <property type="entry name" value="GGDEF"/>
    <property type="match status" value="1"/>
</dbReference>
<gene>
    <name evidence="2" type="ORF">A3783_05435</name>
</gene>